<organism evidence="2 3">
    <name type="scientific">Saccharomycopsis crataegensis</name>
    <dbReference type="NCBI Taxonomy" id="43959"/>
    <lineage>
        <taxon>Eukaryota</taxon>
        <taxon>Fungi</taxon>
        <taxon>Dikarya</taxon>
        <taxon>Ascomycota</taxon>
        <taxon>Saccharomycotina</taxon>
        <taxon>Saccharomycetes</taxon>
        <taxon>Saccharomycopsidaceae</taxon>
        <taxon>Saccharomycopsis</taxon>
    </lineage>
</organism>
<feature type="compositionally biased region" description="Low complexity" evidence="1">
    <location>
        <begin position="277"/>
        <end position="293"/>
    </location>
</feature>
<dbReference type="EMBL" id="BTFZ01000011">
    <property type="protein sequence ID" value="GMM36248.1"/>
    <property type="molecule type" value="Genomic_DNA"/>
</dbReference>
<dbReference type="GeneID" id="90074223"/>
<evidence type="ECO:0000256" key="1">
    <source>
        <dbReference type="SAM" id="MobiDB-lite"/>
    </source>
</evidence>
<feature type="region of interest" description="Disordered" evidence="1">
    <location>
        <begin position="187"/>
        <end position="249"/>
    </location>
</feature>
<reference evidence="2 3" key="1">
    <citation type="journal article" date="2023" name="Elife">
        <title>Identification of key yeast species and microbe-microbe interactions impacting larval growth of Drosophila in the wild.</title>
        <authorList>
            <person name="Mure A."/>
            <person name="Sugiura Y."/>
            <person name="Maeda R."/>
            <person name="Honda K."/>
            <person name="Sakurai N."/>
            <person name="Takahashi Y."/>
            <person name="Watada M."/>
            <person name="Katoh T."/>
            <person name="Gotoh A."/>
            <person name="Gotoh Y."/>
            <person name="Taniguchi I."/>
            <person name="Nakamura K."/>
            <person name="Hayashi T."/>
            <person name="Katayama T."/>
            <person name="Uemura T."/>
            <person name="Hattori Y."/>
        </authorList>
    </citation>
    <scope>NUCLEOTIDE SEQUENCE [LARGE SCALE GENOMIC DNA]</scope>
    <source>
        <strain evidence="2 3">SC-9</strain>
    </source>
</reference>
<sequence length="525" mass="58762">MPRKLSLKDVNISPSKSIQQSHATKLEFSIFQDSPKRPIEKCTQQYGLPPCFSSSSSSSSSSLPLAPLLSKSKRLFADIDDTFQADENVEFDDKENDVSKENLEPCSSADILNNDNLLNNSIIKSQMEDCEAPQTEDTNVCKKRKPLASKSIILYPGFLEIYDQPQEPSQLPTNRIVNKNTQKEEMKHRILHLPRKSSPLKPSSLMDFENMTTPLRSDYHKESSRSPMSSSLRDSARRKSPSIFSSPLNSPLKSKLTNKLLSLAAISSDEDSRGGKNNHSNSSLESVNSKSSNGINRSKLSNKSDSILSIPNLSSFSSDSLQRQKIFKDPIHFSPKKKSRISGASVSRRSSPVSVYSEYSESALNSPSGSSNNYVHNGEDFRKIRRLNTLWKTNESLNYDTQLSQESKKAVNGLLDEKLPAYFTPPRSVNKATLKSIVQNNHISQQRPQPRISKSKSLNDFDTITKNKETLSDLSNALSKPPQQSVNTNPDDINFGRGINDGYDENQQNKVKIDKDRLKFTIFSD</sequence>
<comment type="caution">
    <text evidence="2">The sequence shown here is derived from an EMBL/GenBank/DDBJ whole genome shotgun (WGS) entry which is preliminary data.</text>
</comment>
<proteinExistence type="predicted"/>
<feature type="region of interest" description="Disordered" evidence="1">
    <location>
        <begin position="440"/>
        <end position="460"/>
    </location>
</feature>
<gene>
    <name evidence="2" type="ORF">DASC09_035730</name>
</gene>
<feature type="compositionally biased region" description="Low complexity" evidence="1">
    <location>
        <begin position="196"/>
        <end position="205"/>
    </location>
</feature>
<feature type="region of interest" description="Disordered" evidence="1">
    <location>
        <begin position="268"/>
        <end position="301"/>
    </location>
</feature>
<dbReference type="AlphaFoldDB" id="A0AAV5QN89"/>
<dbReference type="RefSeq" id="XP_064853244.1">
    <property type="nucleotide sequence ID" value="XM_064997172.1"/>
</dbReference>
<feature type="compositionally biased region" description="Polar residues" evidence="1">
    <location>
        <begin position="12"/>
        <end position="21"/>
    </location>
</feature>
<keyword evidence="3" id="KW-1185">Reference proteome</keyword>
<name>A0AAV5QN89_9ASCO</name>
<evidence type="ECO:0000313" key="3">
    <source>
        <dbReference type="Proteomes" id="UP001360560"/>
    </source>
</evidence>
<protein>
    <submittedName>
        <fullName evidence="2">Uncharacterized protein</fullName>
    </submittedName>
</protein>
<accession>A0AAV5QN89</accession>
<evidence type="ECO:0000313" key="2">
    <source>
        <dbReference type="EMBL" id="GMM36248.1"/>
    </source>
</evidence>
<feature type="region of interest" description="Disordered" evidence="1">
    <location>
        <begin position="1"/>
        <end position="21"/>
    </location>
</feature>
<dbReference type="Proteomes" id="UP001360560">
    <property type="component" value="Unassembled WGS sequence"/>
</dbReference>